<dbReference type="Proteomes" id="UP000280834">
    <property type="component" value="Unassembled WGS sequence"/>
</dbReference>
<sequence>MKKSKNKVRYNHSENCKTHRQDILTAECFWKYLDGAVKNGHRPVKESKRMTEKGRKWPSIAGLGQITTSCREKRKCWNHCHV</sequence>
<organism evidence="3">
    <name type="scientific">Brugia timori</name>
    <dbReference type="NCBI Taxonomy" id="42155"/>
    <lineage>
        <taxon>Eukaryota</taxon>
        <taxon>Metazoa</taxon>
        <taxon>Ecdysozoa</taxon>
        <taxon>Nematoda</taxon>
        <taxon>Chromadorea</taxon>
        <taxon>Rhabditida</taxon>
        <taxon>Spirurina</taxon>
        <taxon>Spiruromorpha</taxon>
        <taxon>Filarioidea</taxon>
        <taxon>Onchocercidae</taxon>
        <taxon>Brugia</taxon>
    </lineage>
</organism>
<keyword evidence="2" id="KW-1185">Reference proteome</keyword>
<dbReference type="WBParaSite" id="BTMF_0000771601-mRNA-1">
    <property type="protein sequence ID" value="BTMF_0000771601-mRNA-1"/>
    <property type="gene ID" value="BTMF_0000771601"/>
</dbReference>
<reference evidence="1 2" key="2">
    <citation type="submission" date="2018-11" db="EMBL/GenBank/DDBJ databases">
        <authorList>
            <consortium name="Pathogen Informatics"/>
        </authorList>
    </citation>
    <scope>NUCLEOTIDE SEQUENCE [LARGE SCALE GENOMIC DNA]</scope>
</reference>
<protein>
    <submittedName>
        <fullName evidence="3">Mariner Mos1 transposase</fullName>
    </submittedName>
</protein>
<evidence type="ECO:0000313" key="3">
    <source>
        <dbReference type="WBParaSite" id="BTMF_0000771601-mRNA-1"/>
    </source>
</evidence>
<gene>
    <name evidence="1" type="ORF">BTMF_LOCUS5850</name>
</gene>
<dbReference type="AlphaFoldDB" id="A0A0R3QJL0"/>
<reference evidence="3" key="1">
    <citation type="submission" date="2017-02" db="UniProtKB">
        <authorList>
            <consortium name="WormBaseParasite"/>
        </authorList>
    </citation>
    <scope>IDENTIFICATION</scope>
</reference>
<proteinExistence type="predicted"/>
<evidence type="ECO:0000313" key="2">
    <source>
        <dbReference type="Proteomes" id="UP000280834"/>
    </source>
</evidence>
<name>A0A0R3QJL0_9BILA</name>
<accession>A0A0R3QJL0</accession>
<dbReference type="EMBL" id="UZAG01015436">
    <property type="protein sequence ID" value="VDO20241.1"/>
    <property type="molecule type" value="Genomic_DNA"/>
</dbReference>
<evidence type="ECO:0000313" key="1">
    <source>
        <dbReference type="EMBL" id="VDO20241.1"/>
    </source>
</evidence>